<dbReference type="SUPFAM" id="SSF53756">
    <property type="entry name" value="UDP-Glycosyltransferase/glycogen phosphorylase"/>
    <property type="match status" value="1"/>
</dbReference>
<dbReference type="Pfam" id="PF00201">
    <property type="entry name" value="UDPGT"/>
    <property type="match status" value="1"/>
</dbReference>
<proteinExistence type="inferred from homology"/>
<sequence length="247" mass="27040">MGKSLLRFPGVPPIPASDMPQIVQDRASRTCAGACLSWLDAQPERSVVFLCFGSLGAMSAAQLKEIACGLENSGHRFLWVVRSPPEDPAKYFLPRPEPDLDALLPDGFLDRTAARGMVVKMWAPQVEVLRHAATGAFVTHCGWNSVLEAASAGVPMLCWPQYAEQRANKVFVVDEMKLGVVMEGYDEELVKAEEVEKKVRLVMESDEGEKLRGRLALAKEKAAEAPADGGPSRTAFAEFLKDLKLQK</sequence>
<dbReference type="InterPro" id="IPR002213">
    <property type="entry name" value="UDP_glucos_trans"/>
</dbReference>
<keyword evidence="5" id="KW-1185">Reference proteome</keyword>
<evidence type="ECO:0000313" key="5">
    <source>
        <dbReference type="Proteomes" id="UP000324705"/>
    </source>
</evidence>
<organism evidence="4 5">
    <name type="scientific">Triticum turgidum subsp. durum</name>
    <name type="common">Durum wheat</name>
    <name type="synonym">Triticum durum</name>
    <dbReference type="NCBI Taxonomy" id="4567"/>
    <lineage>
        <taxon>Eukaryota</taxon>
        <taxon>Viridiplantae</taxon>
        <taxon>Streptophyta</taxon>
        <taxon>Embryophyta</taxon>
        <taxon>Tracheophyta</taxon>
        <taxon>Spermatophyta</taxon>
        <taxon>Magnoliopsida</taxon>
        <taxon>Liliopsida</taxon>
        <taxon>Poales</taxon>
        <taxon>Poaceae</taxon>
        <taxon>BOP clade</taxon>
        <taxon>Pooideae</taxon>
        <taxon>Triticodae</taxon>
        <taxon>Triticeae</taxon>
        <taxon>Triticinae</taxon>
        <taxon>Triticum</taxon>
    </lineage>
</organism>
<dbReference type="EMBL" id="LT934114">
    <property type="protein sequence ID" value="VAH52982.1"/>
    <property type="molecule type" value="Genomic_DNA"/>
</dbReference>
<gene>
    <name evidence="4" type="ORF">TRITD_2Bv1G235750</name>
</gene>
<evidence type="ECO:0000256" key="3">
    <source>
        <dbReference type="RuleBase" id="RU003718"/>
    </source>
</evidence>
<reference evidence="4 5" key="1">
    <citation type="submission" date="2017-09" db="EMBL/GenBank/DDBJ databases">
        <authorList>
            <consortium name="International Durum Wheat Genome Sequencing Consortium (IDWGSC)"/>
            <person name="Milanesi L."/>
        </authorList>
    </citation>
    <scope>NUCLEOTIDE SEQUENCE [LARGE SCALE GENOMIC DNA]</scope>
    <source>
        <strain evidence="5">cv. Svevo</strain>
    </source>
</reference>
<evidence type="ECO:0000256" key="2">
    <source>
        <dbReference type="ARBA" id="ARBA00022679"/>
    </source>
</evidence>
<accession>A0A9R1Q0E8</accession>
<dbReference type="CDD" id="cd03784">
    <property type="entry name" value="GT1_Gtf-like"/>
    <property type="match status" value="1"/>
</dbReference>
<dbReference type="FunFam" id="3.40.50.2000:FF:000020">
    <property type="entry name" value="Glycosyltransferase"/>
    <property type="match status" value="1"/>
</dbReference>
<dbReference type="PANTHER" id="PTHR48048">
    <property type="entry name" value="GLYCOSYLTRANSFERASE"/>
    <property type="match status" value="1"/>
</dbReference>
<keyword evidence="2 3" id="KW-0808">Transferase</keyword>
<comment type="similarity">
    <text evidence="1 3">Belongs to the UDP-glycosyltransferase family.</text>
</comment>
<name>A0A9R1Q0E8_TRITD</name>
<protein>
    <recommendedName>
        <fullName evidence="6">UDP-glycosyltransferases domain-containing protein</fullName>
    </recommendedName>
</protein>
<dbReference type="Proteomes" id="UP000324705">
    <property type="component" value="Chromosome 2B"/>
</dbReference>
<evidence type="ECO:0000256" key="1">
    <source>
        <dbReference type="ARBA" id="ARBA00009995"/>
    </source>
</evidence>
<dbReference type="AlphaFoldDB" id="A0A9R1Q0E8"/>
<dbReference type="PANTHER" id="PTHR48048:SF21">
    <property type="entry name" value="GLYCOSYLTRANSFERASE"/>
    <property type="match status" value="1"/>
</dbReference>
<dbReference type="GO" id="GO:0035251">
    <property type="term" value="F:UDP-glucosyltransferase activity"/>
    <property type="evidence" value="ECO:0007669"/>
    <property type="project" value="InterPro"/>
</dbReference>
<dbReference type="Gramene" id="TRITD2Bv1G235750.2">
    <property type="protein sequence ID" value="TRITD2Bv1G235750.2"/>
    <property type="gene ID" value="TRITD2Bv1G235750"/>
</dbReference>
<evidence type="ECO:0008006" key="6">
    <source>
        <dbReference type="Google" id="ProtNLM"/>
    </source>
</evidence>
<dbReference type="Gene3D" id="3.40.50.2000">
    <property type="entry name" value="Glycogen Phosphorylase B"/>
    <property type="match status" value="1"/>
</dbReference>
<dbReference type="InterPro" id="IPR050481">
    <property type="entry name" value="UDP-glycosyltransf_plant"/>
</dbReference>
<keyword evidence="3" id="KW-0328">Glycosyltransferase</keyword>
<dbReference type="PROSITE" id="PS00375">
    <property type="entry name" value="UDPGT"/>
    <property type="match status" value="1"/>
</dbReference>
<dbReference type="InterPro" id="IPR035595">
    <property type="entry name" value="UDP_glycos_trans_CS"/>
</dbReference>
<evidence type="ECO:0000313" key="4">
    <source>
        <dbReference type="EMBL" id="VAH52982.1"/>
    </source>
</evidence>